<dbReference type="InterPro" id="IPR000415">
    <property type="entry name" value="Nitroreductase-like"/>
</dbReference>
<keyword evidence="3" id="KW-0285">Flavoprotein</keyword>
<evidence type="ECO:0000256" key="4">
    <source>
        <dbReference type="ARBA" id="ARBA00022643"/>
    </source>
</evidence>
<dbReference type="Proteomes" id="UP000199208">
    <property type="component" value="Unassembled WGS sequence"/>
</dbReference>
<keyword evidence="8" id="KW-1185">Reference proteome</keyword>
<dbReference type="Gene3D" id="3.40.109.10">
    <property type="entry name" value="NADH Oxidase"/>
    <property type="match status" value="1"/>
</dbReference>
<evidence type="ECO:0000259" key="6">
    <source>
        <dbReference type="Pfam" id="PF14512"/>
    </source>
</evidence>
<evidence type="ECO:0000256" key="5">
    <source>
        <dbReference type="ARBA" id="ARBA00023002"/>
    </source>
</evidence>
<comment type="similarity">
    <text evidence="2">Belongs to the nitroreductase family.</text>
</comment>
<feature type="domain" description="Putative nitroreductase TM1586" evidence="6">
    <location>
        <begin position="3"/>
        <end position="262"/>
    </location>
</feature>
<dbReference type="GO" id="GO:0016491">
    <property type="term" value="F:oxidoreductase activity"/>
    <property type="evidence" value="ECO:0007669"/>
    <property type="project" value="UniProtKB-KW"/>
</dbReference>
<reference evidence="7 8" key="1">
    <citation type="submission" date="2016-10" db="EMBL/GenBank/DDBJ databases">
        <authorList>
            <person name="de Groot N.N."/>
        </authorList>
    </citation>
    <scope>NUCLEOTIDE SEQUENCE [LARGE SCALE GENOMIC DNA]</scope>
    <source>
        <strain evidence="7 8">DSM 2784</strain>
    </source>
</reference>
<dbReference type="PANTHER" id="PTHR43673">
    <property type="entry name" value="NAD(P)H NITROREDUCTASE YDGI-RELATED"/>
    <property type="match status" value="1"/>
</dbReference>
<organism evidence="7 8">
    <name type="scientific">Acidaminobacter hydrogenoformans DSM 2784</name>
    <dbReference type="NCBI Taxonomy" id="1120920"/>
    <lineage>
        <taxon>Bacteria</taxon>
        <taxon>Bacillati</taxon>
        <taxon>Bacillota</taxon>
        <taxon>Clostridia</taxon>
        <taxon>Peptostreptococcales</taxon>
        <taxon>Acidaminobacteraceae</taxon>
        <taxon>Acidaminobacter</taxon>
    </lineage>
</organism>
<keyword evidence="4" id="KW-0288">FMN</keyword>
<dbReference type="STRING" id="1120920.SAMN03080599_00105"/>
<accession>A0A1G5RQ90</accession>
<name>A0A1G5RQ90_9FIRM</name>
<dbReference type="Pfam" id="PF14512">
    <property type="entry name" value="TM1586_NiRdase"/>
    <property type="match status" value="1"/>
</dbReference>
<evidence type="ECO:0000313" key="8">
    <source>
        <dbReference type="Proteomes" id="UP000199208"/>
    </source>
</evidence>
<evidence type="ECO:0000256" key="3">
    <source>
        <dbReference type="ARBA" id="ARBA00022630"/>
    </source>
</evidence>
<protein>
    <submittedName>
        <fullName evidence="7">Nitroreductase family</fullName>
    </submittedName>
</protein>
<dbReference type="PANTHER" id="PTHR43673:SF2">
    <property type="entry name" value="NITROREDUCTASE"/>
    <property type="match status" value="1"/>
</dbReference>
<dbReference type="InterPro" id="IPR029478">
    <property type="entry name" value="TM1586_NiRdase"/>
</dbReference>
<proteinExistence type="inferred from homology"/>
<keyword evidence="5" id="KW-0560">Oxidoreductase</keyword>
<evidence type="ECO:0000313" key="7">
    <source>
        <dbReference type="EMBL" id="SCZ76174.1"/>
    </source>
</evidence>
<gene>
    <name evidence="7" type="ORF">SAMN03080599_00105</name>
</gene>
<dbReference type="OrthoDB" id="9814075at2"/>
<evidence type="ECO:0000256" key="2">
    <source>
        <dbReference type="ARBA" id="ARBA00007118"/>
    </source>
</evidence>
<evidence type="ECO:0000256" key="1">
    <source>
        <dbReference type="ARBA" id="ARBA00001917"/>
    </source>
</evidence>
<dbReference type="AlphaFoldDB" id="A0A1G5RQ90"/>
<dbReference type="SUPFAM" id="SSF55469">
    <property type="entry name" value="FMN-dependent nitroreductase-like"/>
    <property type="match status" value="2"/>
</dbReference>
<dbReference type="EMBL" id="FMWL01000001">
    <property type="protein sequence ID" value="SCZ76174.1"/>
    <property type="molecule type" value="Genomic_DNA"/>
</dbReference>
<comment type="cofactor">
    <cofactor evidence="1">
        <name>FMN</name>
        <dbReference type="ChEBI" id="CHEBI:58210"/>
    </cofactor>
</comment>
<sequence length="301" mass="33565">MKMIKVMEKRKTIREFKDAALSANIMNHVRETIAGIPQLIETASVEIGILQDGSSVYKALDGLVGYHGIMIKAPHYLVMLCEDKDENFIATGHAGEWLSLELTKIDLGSCWLQTASKSDLVKEKLGIQSELVVASILAFGEPKGGARLSRIYDASGDHSASPLTKFGYPYIDASYKDESKSDRLSISEIVYNKTFGNTMSLDEIEQLGFEEVFFYMRFAPSWGNLQPWRFVLQPDRLILAMKRNEVLEAHTGLIDAGIAMLYLDSAMKSKGFSGEWTVGKIECAENAGIPEDHWIAGCYRF</sequence>